<dbReference type="EMBL" id="JBHUFD010000001">
    <property type="protein sequence ID" value="MFD1870804.1"/>
    <property type="molecule type" value="Genomic_DNA"/>
</dbReference>
<dbReference type="Pfam" id="PF21751">
    <property type="entry name" value="DACNV"/>
    <property type="match status" value="1"/>
</dbReference>
<comment type="caution">
    <text evidence="2">The sequence shown here is derived from an EMBL/GenBank/DDBJ whole genome shotgun (WGS) entry which is preliminary data.</text>
</comment>
<evidence type="ECO:0000259" key="1">
    <source>
        <dbReference type="Pfam" id="PF21751"/>
    </source>
</evidence>
<protein>
    <submittedName>
        <fullName evidence="2">Sensor domain DACNV-containing protein</fullName>
    </submittedName>
</protein>
<accession>A0ABW4QNC7</accession>
<feature type="domain" description="Probable sensor" evidence="1">
    <location>
        <begin position="24"/>
        <end position="119"/>
    </location>
</feature>
<organism evidence="2 3">
    <name type="scientific">Hymenobacter bucti</name>
    <dbReference type="NCBI Taxonomy" id="1844114"/>
    <lineage>
        <taxon>Bacteria</taxon>
        <taxon>Pseudomonadati</taxon>
        <taxon>Bacteroidota</taxon>
        <taxon>Cytophagia</taxon>
        <taxon>Cytophagales</taxon>
        <taxon>Hymenobacteraceae</taxon>
        <taxon>Hymenobacter</taxon>
    </lineage>
</organism>
<gene>
    <name evidence="2" type="ORF">ACFSDX_00085</name>
</gene>
<keyword evidence="3" id="KW-1185">Reference proteome</keyword>
<dbReference type="RefSeq" id="WP_382310886.1">
    <property type="nucleotide sequence ID" value="NZ_JBHUFD010000001.1"/>
</dbReference>
<dbReference type="Proteomes" id="UP001597197">
    <property type="component" value="Unassembled WGS sequence"/>
</dbReference>
<sequence length="402" mass="43834">MPAYHYPPDVANALRQQWPAHGHALPAPEVLTDLINVAYQASLLQEESRPVLAHLVLVPDSYIRYGAHQSPNYQLLGFTQPRPYHEQELRRLSPTVQRPGHLLAVSSNPAGELAIWGMVLTVRPWDYAHEPANPASLPPVLFVQVYGAGNLAFFCGIEQVLVLQNGRLAGPSQPAFPVAWIKGHFDEAAPLQGATDTVYLARQLAQHTARRMLTQAREAGHGGMVVLVPSANAAALVRPQGLLQPKYGLQANDLGTRYLTVLTRLAERSQQLGLDSWAAYRLSADGLLQTLHAELENFADLLAGLMTVDGALVLNKQFDVLGFGVEIHAPGFAANQVYRALDPEATRLQAEAADSGGTRHRAAYRLCHAEAACLVMVVSQDGGVKFVRQQQGQVVFWEQSPV</sequence>
<dbReference type="SUPFAM" id="SSF143597">
    <property type="entry name" value="YojJ-like"/>
    <property type="match status" value="1"/>
</dbReference>
<evidence type="ECO:0000313" key="3">
    <source>
        <dbReference type="Proteomes" id="UP001597197"/>
    </source>
</evidence>
<dbReference type="InterPro" id="IPR036888">
    <property type="entry name" value="DNA_integrity_DisA_N_sf"/>
</dbReference>
<evidence type="ECO:0000313" key="2">
    <source>
        <dbReference type="EMBL" id="MFD1870804.1"/>
    </source>
</evidence>
<name>A0ABW4QNC7_9BACT</name>
<proteinExistence type="predicted"/>
<reference evidence="3" key="1">
    <citation type="journal article" date="2019" name="Int. J. Syst. Evol. Microbiol.">
        <title>The Global Catalogue of Microorganisms (GCM) 10K type strain sequencing project: providing services to taxonomists for standard genome sequencing and annotation.</title>
        <authorList>
            <consortium name="The Broad Institute Genomics Platform"/>
            <consortium name="The Broad Institute Genome Sequencing Center for Infectious Disease"/>
            <person name="Wu L."/>
            <person name="Ma J."/>
        </authorList>
    </citation>
    <scope>NUCLEOTIDE SEQUENCE [LARGE SCALE GENOMIC DNA]</scope>
    <source>
        <strain evidence="3">CGMCC 1.15795</strain>
    </source>
</reference>
<dbReference type="InterPro" id="IPR048551">
    <property type="entry name" value="DACNV"/>
</dbReference>